<reference evidence="2" key="1">
    <citation type="submission" date="2020-02" db="EMBL/GenBank/DDBJ databases">
        <authorList>
            <person name="Shen X.-R."/>
            <person name="Zhang Y.-X."/>
        </authorList>
    </citation>
    <scope>NUCLEOTIDE SEQUENCE</scope>
    <source>
        <strain evidence="2">SYP-B3998</strain>
    </source>
</reference>
<dbReference type="PANTHER" id="PTHR37305">
    <property type="entry name" value="INTEGRAL MEMBRANE PROTEIN-RELATED"/>
    <property type="match status" value="1"/>
</dbReference>
<feature type="transmembrane region" description="Helical" evidence="1">
    <location>
        <begin position="194"/>
        <end position="214"/>
    </location>
</feature>
<sequence>MKSLFQSEFERLWKQKLTWLFFAAIPCILFATAKYYLSNNLRVPLQSPEYVTANNFPVMALVEQLIVVFNVMSLVLLTLSFTEEYRTGQLRMVMLRAFTLGQLFRAKALAYLVTMLMFFLTYLAVSGVVGQLFFDSSVTTNLFYQDTKASTLDVIMYTVNYYAISLVTVVTIGSVFIAVAVLSQSTTAAIGMGMGFLLLSLGYPIVFTMMNYAWKLGLPSSWQFLSLTQVQYEGIAFLLADTVAFSNRQFCLTTWLILVGYITVCGSTAYFAFTKKDRWI</sequence>
<dbReference type="PANTHER" id="PTHR37305:SF1">
    <property type="entry name" value="MEMBRANE PROTEIN"/>
    <property type="match status" value="1"/>
</dbReference>
<dbReference type="RefSeq" id="WP_163940563.1">
    <property type="nucleotide sequence ID" value="NZ_JAAIKC010000001.1"/>
</dbReference>
<feature type="transmembrane region" description="Helical" evidence="1">
    <location>
        <begin position="58"/>
        <end position="82"/>
    </location>
</feature>
<dbReference type="Pfam" id="PF12730">
    <property type="entry name" value="ABC2_membrane_4"/>
    <property type="match status" value="1"/>
</dbReference>
<evidence type="ECO:0000313" key="2">
    <source>
        <dbReference type="EMBL" id="NEW04790.1"/>
    </source>
</evidence>
<keyword evidence="1" id="KW-1133">Transmembrane helix</keyword>
<organism evidence="2">
    <name type="scientific">Paenibacillus sp. SYP-B3998</name>
    <dbReference type="NCBI Taxonomy" id="2678564"/>
    <lineage>
        <taxon>Bacteria</taxon>
        <taxon>Bacillati</taxon>
        <taxon>Bacillota</taxon>
        <taxon>Bacilli</taxon>
        <taxon>Bacillales</taxon>
        <taxon>Paenibacillaceae</taxon>
        <taxon>Paenibacillus</taxon>
    </lineage>
</organism>
<feature type="transmembrane region" description="Helical" evidence="1">
    <location>
        <begin position="154"/>
        <end position="182"/>
    </location>
</feature>
<feature type="transmembrane region" description="Helical" evidence="1">
    <location>
        <begin position="252"/>
        <end position="273"/>
    </location>
</feature>
<feature type="transmembrane region" description="Helical" evidence="1">
    <location>
        <begin position="108"/>
        <end position="134"/>
    </location>
</feature>
<dbReference type="AlphaFoldDB" id="A0A6G3ZRV8"/>
<keyword evidence="1" id="KW-0812">Transmembrane</keyword>
<keyword evidence="1" id="KW-0472">Membrane</keyword>
<protein>
    <recommendedName>
        <fullName evidence="3">ABC transporter permease subunit</fullName>
    </recommendedName>
</protein>
<proteinExistence type="predicted"/>
<evidence type="ECO:0000256" key="1">
    <source>
        <dbReference type="SAM" id="Phobius"/>
    </source>
</evidence>
<feature type="transmembrane region" description="Helical" evidence="1">
    <location>
        <begin position="20"/>
        <end position="38"/>
    </location>
</feature>
<gene>
    <name evidence="2" type="ORF">GK047_02000</name>
</gene>
<evidence type="ECO:0008006" key="3">
    <source>
        <dbReference type="Google" id="ProtNLM"/>
    </source>
</evidence>
<comment type="caution">
    <text evidence="2">The sequence shown here is derived from an EMBL/GenBank/DDBJ whole genome shotgun (WGS) entry which is preliminary data.</text>
</comment>
<dbReference type="EMBL" id="JAAIKC010000001">
    <property type="protein sequence ID" value="NEW04790.1"/>
    <property type="molecule type" value="Genomic_DNA"/>
</dbReference>
<accession>A0A6G3ZRV8</accession>
<name>A0A6G3ZRV8_9BACL</name>